<dbReference type="PANTHER" id="PTHR30055:SF151">
    <property type="entry name" value="TRANSCRIPTIONAL REGULATORY PROTEIN"/>
    <property type="match status" value="1"/>
</dbReference>
<dbReference type="PRINTS" id="PR00400">
    <property type="entry name" value="TETREPRESSOR"/>
</dbReference>
<feature type="DNA-binding region" description="H-T-H motif" evidence="6">
    <location>
        <begin position="28"/>
        <end position="47"/>
    </location>
</feature>
<evidence type="ECO:0000256" key="2">
    <source>
        <dbReference type="ARBA" id="ARBA00022491"/>
    </source>
</evidence>
<keyword evidence="9" id="KW-1185">Reference proteome</keyword>
<dbReference type="InterPro" id="IPR009057">
    <property type="entry name" value="Homeodomain-like_sf"/>
</dbReference>
<comment type="caution">
    <text evidence="8">The sequence shown here is derived from an EMBL/GenBank/DDBJ whole genome shotgun (WGS) entry which is preliminary data.</text>
</comment>
<evidence type="ECO:0000313" key="9">
    <source>
        <dbReference type="Proteomes" id="UP001193501"/>
    </source>
</evidence>
<dbReference type="Gene3D" id="1.10.357.10">
    <property type="entry name" value="Tetracycline Repressor, domain 2"/>
    <property type="match status" value="1"/>
</dbReference>
<feature type="domain" description="HTH tetR-type" evidence="7">
    <location>
        <begin position="5"/>
        <end position="65"/>
    </location>
</feature>
<proteinExistence type="predicted"/>
<dbReference type="AlphaFoldDB" id="A0AAE5BSU3"/>
<dbReference type="Pfam" id="PF02909">
    <property type="entry name" value="TetR_C_1"/>
    <property type="match status" value="1"/>
</dbReference>
<accession>A0AAE5BSU3</accession>
<dbReference type="GO" id="GO:0000976">
    <property type="term" value="F:transcription cis-regulatory region binding"/>
    <property type="evidence" value="ECO:0007669"/>
    <property type="project" value="TreeGrafter"/>
</dbReference>
<dbReference type="RefSeq" id="WP_168775096.1">
    <property type="nucleotide sequence ID" value="NZ_JAABNR010000010.1"/>
</dbReference>
<dbReference type="InterPro" id="IPR003012">
    <property type="entry name" value="Tet_transcr_reg_TetR"/>
</dbReference>
<dbReference type="Proteomes" id="UP001193501">
    <property type="component" value="Unassembled WGS sequence"/>
</dbReference>
<dbReference type="Pfam" id="PF00440">
    <property type="entry name" value="TetR_N"/>
    <property type="match status" value="1"/>
</dbReference>
<reference evidence="8" key="1">
    <citation type="submission" date="2020-01" db="EMBL/GenBank/DDBJ databases">
        <authorList>
            <person name="Chen W.-M."/>
        </authorList>
    </citation>
    <scope>NUCLEOTIDE SEQUENCE</scope>
    <source>
        <strain evidence="8">CYK-10</strain>
    </source>
</reference>
<dbReference type="PANTHER" id="PTHR30055">
    <property type="entry name" value="HTH-TYPE TRANSCRIPTIONAL REGULATOR RUTR"/>
    <property type="match status" value="1"/>
</dbReference>
<evidence type="ECO:0000256" key="1">
    <source>
        <dbReference type="ARBA" id="ARBA00002856"/>
    </source>
</evidence>
<dbReference type="GO" id="GO:0003700">
    <property type="term" value="F:DNA-binding transcription factor activity"/>
    <property type="evidence" value="ECO:0007669"/>
    <property type="project" value="TreeGrafter"/>
</dbReference>
<dbReference type="GO" id="GO:0045892">
    <property type="term" value="P:negative regulation of DNA-templated transcription"/>
    <property type="evidence" value="ECO:0007669"/>
    <property type="project" value="InterPro"/>
</dbReference>
<keyword evidence="5" id="KW-0804">Transcription</keyword>
<dbReference type="Gene3D" id="1.10.10.60">
    <property type="entry name" value="Homeodomain-like"/>
    <property type="match status" value="1"/>
</dbReference>
<evidence type="ECO:0000256" key="4">
    <source>
        <dbReference type="ARBA" id="ARBA00023125"/>
    </source>
</evidence>
<dbReference type="InterPro" id="IPR036271">
    <property type="entry name" value="Tet_transcr_reg_TetR-rel_C_sf"/>
</dbReference>
<dbReference type="InterPro" id="IPR004111">
    <property type="entry name" value="Repressor_TetR_C"/>
</dbReference>
<comment type="function">
    <text evidence="1">TetR is the repressor of the tetracycline resistance element; its N-terminal region forms a helix-turn-helix structure and binds DNA. Binding of tetracycline to TetR reduces the repressor affinity for the tetracycline resistance gene (tetA) promoter operator sites.</text>
</comment>
<dbReference type="GO" id="GO:0046677">
    <property type="term" value="P:response to antibiotic"/>
    <property type="evidence" value="ECO:0007669"/>
    <property type="project" value="InterPro"/>
</dbReference>
<gene>
    <name evidence="8" type="ORF">GV832_11875</name>
</gene>
<evidence type="ECO:0000256" key="3">
    <source>
        <dbReference type="ARBA" id="ARBA00023015"/>
    </source>
</evidence>
<protein>
    <submittedName>
        <fullName evidence="8">TetR family transcriptional regulator</fullName>
    </submittedName>
</protein>
<name>A0AAE5BSU3_9RHOB</name>
<evidence type="ECO:0000256" key="5">
    <source>
        <dbReference type="ARBA" id="ARBA00023163"/>
    </source>
</evidence>
<dbReference type="SUPFAM" id="SSF46689">
    <property type="entry name" value="Homeodomain-like"/>
    <property type="match status" value="1"/>
</dbReference>
<evidence type="ECO:0000313" key="8">
    <source>
        <dbReference type="EMBL" id="NBZ88280.1"/>
    </source>
</evidence>
<keyword evidence="4 6" id="KW-0238">DNA-binding</keyword>
<evidence type="ECO:0000256" key="6">
    <source>
        <dbReference type="PROSITE-ProRule" id="PRU00335"/>
    </source>
</evidence>
<dbReference type="InterPro" id="IPR001647">
    <property type="entry name" value="HTH_TetR"/>
</dbReference>
<dbReference type="PROSITE" id="PS50977">
    <property type="entry name" value="HTH_TETR_2"/>
    <property type="match status" value="1"/>
</dbReference>
<dbReference type="EMBL" id="JAABNR010000010">
    <property type="protein sequence ID" value="NBZ88280.1"/>
    <property type="molecule type" value="Genomic_DNA"/>
</dbReference>
<organism evidence="8 9">
    <name type="scientific">Stagnihabitans tardus</name>
    <dbReference type="NCBI Taxonomy" id="2699202"/>
    <lineage>
        <taxon>Bacteria</taxon>
        <taxon>Pseudomonadati</taxon>
        <taxon>Pseudomonadota</taxon>
        <taxon>Alphaproteobacteria</taxon>
        <taxon>Rhodobacterales</taxon>
        <taxon>Paracoccaceae</taxon>
        <taxon>Stagnihabitans</taxon>
    </lineage>
</organism>
<keyword evidence="3" id="KW-0805">Transcription regulation</keyword>
<dbReference type="SUPFAM" id="SSF48498">
    <property type="entry name" value="Tetracyclin repressor-like, C-terminal domain"/>
    <property type="match status" value="1"/>
</dbReference>
<evidence type="ECO:0000259" key="7">
    <source>
        <dbReference type="PROSITE" id="PS50977"/>
    </source>
</evidence>
<dbReference type="InterPro" id="IPR050109">
    <property type="entry name" value="HTH-type_TetR-like_transc_reg"/>
</dbReference>
<keyword evidence="2" id="KW-0678">Repressor</keyword>
<sequence length="208" mass="22788">MPRPALSADKITAATLALIDAEGLEAFSFRSLAARLGCQAMSIYHYFPSKQHLFEALVNLLLAEAGDFPDTGEWQARYRQAATAWREMALAHPGFYPYLAQFRLNHGPGLALLERQLAIFEAAGLQPKGRSRHFRAFGFYLNGACLDEVTGPHSPAAVTPLPVAEAATAFPGLMSIAPHFAPERRAATFQHGIELMIRAIETELAVKR</sequence>